<sequence>MPKISLNIGILILAAGASKRMGVPKQMLNWGNTSLLSHAIETALGVVPKEIVVILGANYDVLKKDIKDYPVTVLNNLDWDKGLGTSIAKGVSYFENTQFPINGVLIMLADQPFVTSSFLESIIKNFVPNKNQIIATFYEEGKYGVPAIFDKVYFEELMALRDDYGAKYLLKKYESQVINLIPSLKNIDLDTQEDYKNAHNSKFKN</sequence>
<feature type="domain" description="MobA-like NTP transferase" evidence="1">
    <location>
        <begin position="11"/>
        <end position="173"/>
    </location>
</feature>
<dbReference type="InterPro" id="IPR029044">
    <property type="entry name" value="Nucleotide-diphossugar_trans"/>
</dbReference>
<dbReference type="Pfam" id="PF12804">
    <property type="entry name" value="NTP_transf_3"/>
    <property type="match status" value="1"/>
</dbReference>
<dbReference type="InterPro" id="IPR025877">
    <property type="entry name" value="MobA-like_NTP_Trfase"/>
</dbReference>
<evidence type="ECO:0000313" key="3">
    <source>
        <dbReference type="Proteomes" id="UP001416393"/>
    </source>
</evidence>
<dbReference type="EMBL" id="JAZHYP010000001">
    <property type="protein sequence ID" value="MEN3322295.1"/>
    <property type="molecule type" value="Genomic_DNA"/>
</dbReference>
<dbReference type="Proteomes" id="UP001416393">
    <property type="component" value="Unassembled WGS sequence"/>
</dbReference>
<dbReference type="CDD" id="cd04182">
    <property type="entry name" value="GT_2_like_f"/>
    <property type="match status" value="1"/>
</dbReference>
<dbReference type="Gene3D" id="3.90.550.10">
    <property type="entry name" value="Spore Coat Polysaccharide Biosynthesis Protein SpsA, Chain A"/>
    <property type="match status" value="1"/>
</dbReference>
<dbReference type="SUPFAM" id="SSF53448">
    <property type="entry name" value="Nucleotide-diphospho-sugar transferases"/>
    <property type="match status" value="1"/>
</dbReference>
<protein>
    <submittedName>
        <fullName evidence="2">Nucleotidyltransferase family protein</fullName>
    </submittedName>
</protein>
<gene>
    <name evidence="2" type="ORF">VP395_01020</name>
</gene>
<keyword evidence="3" id="KW-1185">Reference proteome</keyword>
<reference evidence="2 3" key="1">
    <citation type="submission" date="2024-01" db="EMBL/GenBank/DDBJ databases">
        <title>Mariniflexile litorale sp. nov., isolated from the shallow sediments of the Sea of Japan.</title>
        <authorList>
            <person name="Romanenko L."/>
            <person name="Bystritskaya E."/>
            <person name="Isaeva M."/>
        </authorList>
    </citation>
    <scope>NUCLEOTIDE SEQUENCE [LARGE SCALE GENOMIC DNA]</scope>
    <source>
        <strain evidence="2 3">KCTC 32427</strain>
    </source>
</reference>
<dbReference type="PANTHER" id="PTHR43777">
    <property type="entry name" value="MOLYBDENUM COFACTOR CYTIDYLYLTRANSFERASE"/>
    <property type="match status" value="1"/>
</dbReference>
<name>A0ABV0A7W6_9FLAO</name>
<comment type="caution">
    <text evidence="2">The sequence shown here is derived from an EMBL/GenBank/DDBJ whole genome shotgun (WGS) entry which is preliminary data.</text>
</comment>
<proteinExistence type="predicted"/>
<organism evidence="2 3">
    <name type="scientific">Mariniflexile soesokkakense</name>
    <dbReference type="NCBI Taxonomy" id="1343160"/>
    <lineage>
        <taxon>Bacteria</taxon>
        <taxon>Pseudomonadati</taxon>
        <taxon>Bacteroidota</taxon>
        <taxon>Flavobacteriia</taxon>
        <taxon>Flavobacteriales</taxon>
        <taxon>Flavobacteriaceae</taxon>
        <taxon>Mariniflexile</taxon>
    </lineage>
</organism>
<dbReference type="RefSeq" id="WP_346239840.1">
    <property type="nucleotide sequence ID" value="NZ_JAZHYP010000001.1"/>
</dbReference>
<evidence type="ECO:0000259" key="1">
    <source>
        <dbReference type="Pfam" id="PF12804"/>
    </source>
</evidence>
<accession>A0ABV0A7W6</accession>
<evidence type="ECO:0000313" key="2">
    <source>
        <dbReference type="EMBL" id="MEN3322295.1"/>
    </source>
</evidence>
<dbReference type="PANTHER" id="PTHR43777:SF1">
    <property type="entry name" value="MOLYBDENUM COFACTOR CYTIDYLYLTRANSFERASE"/>
    <property type="match status" value="1"/>
</dbReference>